<keyword evidence="3" id="KW-1185">Reference proteome</keyword>
<evidence type="ECO:0000313" key="2">
    <source>
        <dbReference type="EMBL" id="PWB95696.1"/>
    </source>
</evidence>
<evidence type="ECO:0000313" key="3">
    <source>
        <dbReference type="Proteomes" id="UP000245137"/>
    </source>
</evidence>
<comment type="caution">
    <text evidence="2">The sequence shown here is derived from an EMBL/GenBank/DDBJ whole genome shotgun (WGS) entry which is preliminary data.</text>
</comment>
<evidence type="ECO:0000259" key="1">
    <source>
        <dbReference type="PROSITE" id="PS50206"/>
    </source>
</evidence>
<protein>
    <submittedName>
        <fullName evidence="2">Sulfurtransferase</fullName>
    </submittedName>
</protein>
<reference evidence="2 3" key="1">
    <citation type="journal article" date="2018" name="Appl. Microbiol. Biotechnol.">
        <title>Co-cultivation of the strictly anaerobic methanogen Methanosarcina barkeri with aerobic methanotrophs in an oxygen-limited membrane bioreactor.</title>
        <authorList>
            <person name="In 't Zandt M.H."/>
            <person name="van den Bosch T.J.M."/>
            <person name="Rijkers R."/>
            <person name="van Kessel M.A.H.J."/>
            <person name="Jetten M.S.M."/>
            <person name="Welte C.U."/>
        </authorList>
    </citation>
    <scope>NUCLEOTIDE SEQUENCE [LARGE SCALE GENOMIC DNA]</scope>
    <source>
        <strain evidence="2 3">DSM 17706</strain>
    </source>
</reference>
<dbReference type="OrthoDB" id="30052at2"/>
<dbReference type="EMBL" id="PUIV01000001">
    <property type="protein sequence ID" value="PWB95696.1"/>
    <property type="molecule type" value="Genomic_DNA"/>
</dbReference>
<gene>
    <name evidence="2" type="ORF">C5689_00855</name>
</gene>
<dbReference type="PROSITE" id="PS50206">
    <property type="entry name" value="RHODANESE_3"/>
    <property type="match status" value="1"/>
</dbReference>
<proteinExistence type="predicted"/>
<dbReference type="SUPFAM" id="SSF52821">
    <property type="entry name" value="Rhodanese/Cell cycle control phosphatase"/>
    <property type="match status" value="1"/>
</dbReference>
<keyword evidence="2" id="KW-0808">Transferase</keyword>
<dbReference type="InterPro" id="IPR036873">
    <property type="entry name" value="Rhodanese-like_dom_sf"/>
</dbReference>
<feature type="domain" description="Rhodanese" evidence="1">
    <location>
        <begin position="111"/>
        <end position="198"/>
    </location>
</feature>
<name>A0A2U1SVR7_METSR</name>
<sequence>MTPRPPSSPGSAPSISSTRVCAPDRIGHAMKATTLFLGLALGAASTALFAAGAFAQQAATPAAPAPAASAPAALAPAAPAAAAPVTPQNDPAYTYKTLRLNRAAFDALLAKPETLLVLDIRRPDELTKIGGFPAYLSIQTKDIQKYLSFIPRDRLIVTVSNRAHRAGAVGDILAGLGYHVVGAIGVRDYQDEGGVLTKIEPPAPTAAAAAPANSAK</sequence>
<dbReference type="Proteomes" id="UP000245137">
    <property type="component" value="Unassembled WGS sequence"/>
</dbReference>
<dbReference type="Gene3D" id="3.40.250.10">
    <property type="entry name" value="Rhodanese-like domain"/>
    <property type="match status" value="1"/>
</dbReference>
<accession>A0A2U1SVR7</accession>
<dbReference type="GO" id="GO:0016740">
    <property type="term" value="F:transferase activity"/>
    <property type="evidence" value="ECO:0007669"/>
    <property type="project" value="UniProtKB-KW"/>
</dbReference>
<dbReference type="AlphaFoldDB" id="A0A2U1SVR7"/>
<organism evidence="2 3">
    <name type="scientific">Methylosinus sporium</name>
    <dbReference type="NCBI Taxonomy" id="428"/>
    <lineage>
        <taxon>Bacteria</taxon>
        <taxon>Pseudomonadati</taxon>
        <taxon>Pseudomonadota</taxon>
        <taxon>Alphaproteobacteria</taxon>
        <taxon>Hyphomicrobiales</taxon>
        <taxon>Methylocystaceae</taxon>
        <taxon>Methylosinus</taxon>
    </lineage>
</organism>
<dbReference type="InterPro" id="IPR001763">
    <property type="entry name" value="Rhodanese-like_dom"/>
</dbReference>